<dbReference type="Proteomes" id="UP001445076">
    <property type="component" value="Unassembled WGS sequence"/>
</dbReference>
<evidence type="ECO:0000313" key="3">
    <source>
        <dbReference type="EMBL" id="KAK8727708.1"/>
    </source>
</evidence>
<feature type="region of interest" description="Disordered" evidence="1">
    <location>
        <begin position="95"/>
        <end position="123"/>
    </location>
</feature>
<dbReference type="AlphaFoldDB" id="A0AAW0WA05"/>
<organism evidence="3 4">
    <name type="scientific">Cherax quadricarinatus</name>
    <name type="common">Australian red claw crayfish</name>
    <dbReference type="NCBI Taxonomy" id="27406"/>
    <lineage>
        <taxon>Eukaryota</taxon>
        <taxon>Metazoa</taxon>
        <taxon>Ecdysozoa</taxon>
        <taxon>Arthropoda</taxon>
        <taxon>Crustacea</taxon>
        <taxon>Multicrustacea</taxon>
        <taxon>Malacostraca</taxon>
        <taxon>Eumalacostraca</taxon>
        <taxon>Eucarida</taxon>
        <taxon>Decapoda</taxon>
        <taxon>Pleocyemata</taxon>
        <taxon>Astacidea</taxon>
        <taxon>Parastacoidea</taxon>
        <taxon>Parastacidae</taxon>
        <taxon>Cherax</taxon>
    </lineage>
</organism>
<keyword evidence="4" id="KW-1185">Reference proteome</keyword>
<accession>A0AAW0WA05</accession>
<comment type="caution">
    <text evidence="3">The sequence shown here is derived from an EMBL/GenBank/DDBJ whole genome shotgun (WGS) entry which is preliminary data.</text>
</comment>
<reference evidence="3" key="2">
    <citation type="submission" date="2024-01" db="EMBL/GenBank/DDBJ databases">
        <authorList>
            <person name="He J."/>
            <person name="Wang M."/>
            <person name="Zheng J."/>
            <person name="Liu Z."/>
        </authorList>
    </citation>
    <scope>NUCLEOTIDE SEQUENCE</scope>
    <source>
        <strain evidence="3">ZL_2023a</strain>
        <tissue evidence="3">Muscle</tissue>
    </source>
</reference>
<dbReference type="InterPro" id="IPR042303">
    <property type="entry name" value="Malonyl_CoA_deC_C_sf"/>
</dbReference>
<protein>
    <recommendedName>
        <fullName evidence="2">Malonyl-CoA decarboxylase C-terminal domain-containing protein</fullName>
    </recommendedName>
</protein>
<gene>
    <name evidence="3" type="ORF">OTU49_009418</name>
</gene>
<evidence type="ECO:0000259" key="2">
    <source>
        <dbReference type="Pfam" id="PF05292"/>
    </source>
</evidence>
<proteinExistence type="predicted"/>
<dbReference type="GO" id="GO:0005782">
    <property type="term" value="C:peroxisomal matrix"/>
    <property type="evidence" value="ECO:0007669"/>
    <property type="project" value="TreeGrafter"/>
</dbReference>
<reference evidence="3 4" key="1">
    <citation type="journal article" date="2024" name="BMC Genomics">
        <title>Genome assembly of redclaw crayfish (Cherax quadricarinatus) provides insights into its immune adaptation and hypoxia tolerance.</title>
        <authorList>
            <person name="Liu Z."/>
            <person name="Zheng J."/>
            <person name="Li H."/>
            <person name="Fang K."/>
            <person name="Wang S."/>
            <person name="He J."/>
            <person name="Zhou D."/>
            <person name="Weng S."/>
            <person name="Chi M."/>
            <person name="Gu Z."/>
            <person name="He J."/>
            <person name="Li F."/>
            <person name="Wang M."/>
        </authorList>
    </citation>
    <scope>NUCLEOTIDE SEQUENCE [LARGE SCALE GENOMIC DNA]</scope>
    <source>
        <strain evidence="3">ZL_2023a</strain>
    </source>
</reference>
<dbReference type="GO" id="GO:0005759">
    <property type="term" value="C:mitochondrial matrix"/>
    <property type="evidence" value="ECO:0007669"/>
    <property type="project" value="TreeGrafter"/>
</dbReference>
<dbReference type="Gene3D" id="3.40.630.150">
    <property type="entry name" value="Malonyl-CoA decarboxylase, catalytic domain"/>
    <property type="match status" value="1"/>
</dbReference>
<dbReference type="EMBL" id="JARKIK010000074">
    <property type="protein sequence ID" value="KAK8727711.1"/>
    <property type="molecule type" value="Genomic_DNA"/>
</dbReference>
<dbReference type="InterPro" id="IPR007956">
    <property type="entry name" value="Malonyl_CoA_deC_C"/>
</dbReference>
<dbReference type="PANTHER" id="PTHR28641">
    <property type="match status" value="1"/>
</dbReference>
<dbReference type="InterPro" id="IPR038917">
    <property type="entry name" value="Malonyl_CoA_deC"/>
</dbReference>
<dbReference type="Pfam" id="PF05292">
    <property type="entry name" value="MCD"/>
    <property type="match status" value="1"/>
</dbReference>
<sequence>MRLCAYYLFTEKRRNYTLDSVANFHLKNGAVMWRINWLADRSPRGLANSCGIMVNYRYFLEECECNSRTYLETMKVIASDTVTFLAKAAEDIIKKSPSDPGSSPLLPRSPSPPVITITPDSKI</sequence>
<name>A0AAW0WA05_CHEQU</name>
<evidence type="ECO:0000256" key="1">
    <source>
        <dbReference type="SAM" id="MobiDB-lite"/>
    </source>
</evidence>
<dbReference type="EMBL" id="JARKIK010000074">
    <property type="protein sequence ID" value="KAK8727708.1"/>
    <property type="molecule type" value="Genomic_DNA"/>
</dbReference>
<evidence type="ECO:0000313" key="4">
    <source>
        <dbReference type="Proteomes" id="UP001445076"/>
    </source>
</evidence>
<dbReference type="GO" id="GO:0006633">
    <property type="term" value="P:fatty acid biosynthetic process"/>
    <property type="evidence" value="ECO:0007669"/>
    <property type="project" value="InterPro"/>
</dbReference>
<dbReference type="GO" id="GO:0050080">
    <property type="term" value="F:malonyl-CoA decarboxylase activity"/>
    <property type="evidence" value="ECO:0007669"/>
    <property type="project" value="InterPro"/>
</dbReference>
<dbReference type="GO" id="GO:2001294">
    <property type="term" value="P:malonyl-CoA catabolic process"/>
    <property type="evidence" value="ECO:0007669"/>
    <property type="project" value="TreeGrafter"/>
</dbReference>
<feature type="domain" description="Malonyl-CoA decarboxylase C-terminal" evidence="2">
    <location>
        <begin position="1"/>
        <end position="58"/>
    </location>
</feature>
<dbReference type="PANTHER" id="PTHR28641:SF1">
    <property type="entry name" value="MALONYL-COA DECARBOXYLASE, MITOCHONDRIAL"/>
    <property type="match status" value="1"/>
</dbReference>
<dbReference type="GO" id="GO:0006085">
    <property type="term" value="P:acetyl-CoA biosynthetic process"/>
    <property type="evidence" value="ECO:0007669"/>
    <property type="project" value="TreeGrafter"/>
</dbReference>